<feature type="transmembrane region" description="Helical" evidence="8">
    <location>
        <begin position="59"/>
        <end position="81"/>
    </location>
</feature>
<dbReference type="PRINTS" id="PR00465">
    <property type="entry name" value="EP450IV"/>
</dbReference>
<evidence type="ECO:0000256" key="3">
    <source>
        <dbReference type="ARBA" id="ARBA00022617"/>
    </source>
</evidence>
<comment type="cofactor">
    <cofactor evidence="1 6">
        <name>heme</name>
        <dbReference type="ChEBI" id="CHEBI:30413"/>
    </cofactor>
</comment>
<dbReference type="SUPFAM" id="SSF48264">
    <property type="entry name" value="Cytochrome P450"/>
    <property type="match status" value="1"/>
</dbReference>
<dbReference type="Pfam" id="PF00067">
    <property type="entry name" value="p450"/>
    <property type="match status" value="1"/>
</dbReference>
<keyword evidence="5 6" id="KW-0408">Iron</keyword>
<dbReference type="GO" id="GO:0016705">
    <property type="term" value="F:oxidoreductase activity, acting on paired donors, with incorporation or reduction of molecular oxygen"/>
    <property type="evidence" value="ECO:0007669"/>
    <property type="project" value="InterPro"/>
</dbReference>
<keyword evidence="8" id="KW-0812">Transmembrane</keyword>
<evidence type="ECO:0000256" key="4">
    <source>
        <dbReference type="ARBA" id="ARBA00022723"/>
    </source>
</evidence>
<evidence type="ECO:0000256" key="2">
    <source>
        <dbReference type="ARBA" id="ARBA00010617"/>
    </source>
</evidence>
<evidence type="ECO:0000256" key="1">
    <source>
        <dbReference type="ARBA" id="ARBA00001971"/>
    </source>
</evidence>
<proteinExistence type="inferred from homology"/>
<dbReference type="PANTHER" id="PTHR24304">
    <property type="entry name" value="CYTOCHROME P450 FAMILY 7"/>
    <property type="match status" value="1"/>
</dbReference>
<keyword evidence="8" id="KW-1133">Transmembrane helix</keyword>
<feature type="region of interest" description="Disordered" evidence="7">
    <location>
        <begin position="506"/>
        <end position="535"/>
    </location>
</feature>
<dbReference type="CDD" id="cd11040">
    <property type="entry name" value="CYP7_CYP8-like"/>
    <property type="match status" value="1"/>
</dbReference>
<evidence type="ECO:0000313" key="10">
    <source>
        <dbReference type="Proteomes" id="UP000800040"/>
    </source>
</evidence>
<dbReference type="InterPro" id="IPR050529">
    <property type="entry name" value="CYP450_sterol_14alpha_dmase"/>
</dbReference>
<protein>
    <submittedName>
        <fullName evidence="9">Cytochrome P450</fullName>
    </submittedName>
</protein>
<keyword evidence="3 6" id="KW-0349">Heme</keyword>
<dbReference type="InterPro" id="IPR001128">
    <property type="entry name" value="Cyt_P450"/>
</dbReference>
<organism evidence="9 10">
    <name type="scientific">Decorospora gaudefroyi</name>
    <dbReference type="NCBI Taxonomy" id="184978"/>
    <lineage>
        <taxon>Eukaryota</taxon>
        <taxon>Fungi</taxon>
        <taxon>Dikarya</taxon>
        <taxon>Ascomycota</taxon>
        <taxon>Pezizomycotina</taxon>
        <taxon>Dothideomycetes</taxon>
        <taxon>Pleosporomycetidae</taxon>
        <taxon>Pleosporales</taxon>
        <taxon>Pleosporineae</taxon>
        <taxon>Pleosporaceae</taxon>
        <taxon>Decorospora</taxon>
    </lineage>
</organism>
<dbReference type="GO" id="GO:0005506">
    <property type="term" value="F:iron ion binding"/>
    <property type="evidence" value="ECO:0007669"/>
    <property type="project" value="InterPro"/>
</dbReference>
<dbReference type="OrthoDB" id="1470350at2759"/>
<name>A0A6A5KZ71_9PLEO</name>
<comment type="similarity">
    <text evidence="2">Belongs to the cytochrome P450 family.</text>
</comment>
<evidence type="ECO:0000256" key="8">
    <source>
        <dbReference type="SAM" id="Phobius"/>
    </source>
</evidence>
<dbReference type="GO" id="GO:0008395">
    <property type="term" value="F:steroid hydroxylase activity"/>
    <property type="evidence" value="ECO:0007669"/>
    <property type="project" value="TreeGrafter"/>
</dbReference>
<keyword evidence="4 6" id="KW-0479">Metal-binding</keyword>
<dbReference type="PANTHER" id="PTHR24304:SF2">
    <property type="entry name" value="24-HYDROXYCHOLESTEROL 7-ALPHA-HYDROXYLASE"/>
    <property type="match status" value="1"/>
</dbReference>
<dbReference type="GO" id="GO:0020037">
    <property type="term" value="F:heme binding"/>
    <property type="evidence" value="ECO:0007669"/>
    <property type="project" value="InterPro"/>
</dbReference>
<accession>A0A6A5KZ71</accession>
<evidence type="ECO:0000256" key="6">
    <source>
        <dbReference type="PIRSR" id="PIRSR602403-1"/>
    </source>
</evidence>
<reference evidence="9" key="1">
    <citation type="submission" date="2020-01" db="EMBL/GenBank/DDBJ databases">
        <authorList>
            <consortium name="DOE Joint Genome Institute"/>
            <person name="Haridas S."/>
            <person name="Albert R."/>
            <person name="Binder M."/>
            <person name="Bloem J."/>
            <person name="Labutti K."/>
            <person name="Salamov A."/>
            <person name="Andreopoulos B."/>
            <person name="Baker S.E."/>
            <person name="Barry K."/>
            <person name="Bills G."/>
            <person name="Bluhm B.H."/>
            <person name="Cannon C."/>
            <person name="Castanera R."/>
            <person name="Culley D.E."/>
            <person name="Daum C."/>
            <person name="Ezra D."/>
            <person name="Gonzalez J.B."/>
            <person name="Henrissat B."/>
            <person name="Kuo A."/>
            <person name="Liang C."/>
            <person name="Lipzen A."/>
            <person name="Lutzoni F."/>
            <person name="Magnuson J."/>
            <person name="Mondo S."/>
            <person name="Nolan M."/>
            <person name="Ohm R."/>
            <person name="Pangilinan J."/>
            <person name="Park H.-J."/>
            <person name="Ramirez L."/>
            <person name="Alfaro M."/>
            <person name="Sun H."/>
            <person name="Tritt A."/>
            <person name="Yoshinaga Y."/>
            <person name="Zwiers L.-H."/>
            <person name="Turgeon B.G."/>
            <person name="Goodwin S.B."/>
            <person name="Spatafora J.W."/>
            <person name="Crous P.W."/>
            <person name="Grigoriev I.V."/>
        </authorList>
    </citation>
    <scope>NUCLEOTIDE SEQUENCE</scope>
    <source>
        <strain evidence="9">P77</strain>
    </source>
</reference>
<feature type="binding site" description="axial binding residue" evidence="6">
    <location>
        <position position="556"/>
    </location>
    <ligand>
        <name>heme</name>
        <dbReference type="ChEBI" id="CHEBI:30413"/>
    </ligand>
    <ligandPart>
        <name>Fe</name>
        <dbReference type="ChEBI" id="CHEBI:18248"/>
    </ligandPart>
</feature>
<dbReference type="EMBL" id="ML975246">
    <property type="protein sequence ID" value="KAF1839163.1"/>
    <property type="molecule type" value="Genomic_DNA"/>
</dbReference>
<evidence type="ECO:0000256" key="5">
    <source>
        <dbReference type="ARBA" id="ARBA00023004"/>
    </source>
</evidence>
<evidence type="ECO:0000313" key="9">
    <source>
        <dbReference type="EMBL" id="KAF1839163.1"/>
    </source>
</evidence>
<keyword evidence="8" id="KW-0472">Membrane</keyword>
<keyword evidence="10" id="KW-1185">Reference proteome</keyword>
<evidence type="ECO:0000256" key="7">
    <source>
        <dbReference type="SAM" id="MobiDB-lite"/>
    </source>
</evidence>
<sequence length="615" mass="69050">MTGRKDVHHDFAVAISWSRLKEAIYEPFLNQSIPYDASPFASSAQETKSGLWTGTSRQVLVAAGILAIPFVFNYLFAVIVYHWTNLRRTKRQTPPEYPAMLPFVGSTFSFLWDSASFVKKATSYAGKLTCVRISLLVNGIFLVQEPAAVADMWKNQCLSSPIYVYTIGLRYMFGMSEKALETYTADDSGPARNPHPSSNVAPHNRVDFLTHDLLLRGLTGAPMLPTFRRFQTIVKRNLGAQEIGDEWVEMPDLFRFFTKNIGTAVLEALFGPSLLEINPGFADDMWTFDQEVQNLAKRLPRFMIPRAYQVRNRMLAQIQNWYRYAREHFRDDEDGAAGDWDPFWGSVMNRDRQKSLLGIDGQDDAAMASADLGLMWTSITNSVPSTMMTALHIFKDADLLSRIRASLEDTVSRDASGVELAMDKLLSKDLLQSVYAEVLRLYVQTYITRCAPHEDVAIGSWWLPRNEVGMVSSHVSHMNTEFWNEQNGKHPVTSFWAERFLLDPSDAQSGPMKRTAGDMTNEAEDKAAKGATDGGQFSSKGLSGAWIPYGGGFGACPGRLLAKRMIMFTSALLVSEFDIEIRTPEFEMDSSHYGLGIQKPKVPVAFAIRRRKACH</sequence>
<dbReference type="InterPro" id="IPR002403">
    <property type="entry name" value="Cyt_P450_E_grp-IV"/>
</dbReference>
<dbReference type="AlphaFoldDB" id="A0A6A5KZ71"/>
<dbReference type="Proteomes" id="UP000800040">
    <property type="component" value="Unassembled WGS sequence"/>
</dbReference>
<dbReference type="InterPro" id="IPR036396">
    <property type="entry name" value="Cyt_P450_sf"/>
</dbReference>
<feature type="region of interest" description="Disordered" evidence="7">
    <location>
        <begin position="184"/>
        <end position="203"/>
    </location>
</feature>
<dbReference type="Gene3D" id="1.10.630.10">
    <property type="entry name" value="Cytochrome P450"/>
    <property type="match status" value="1"/>
</dbReference>
<gene>
    <name evidence="9" type="ORF">BDW02DRAFT_564147</name>
</gene>